<evidence type="ECO:0000313" key="1">
    <source>
        <dbReference type="EMBL" id="CAD8409753.1"/>
    </source>
</evidence>
<name>A0A7S0C150_9STRA</name>
<dbReference type="SUPFAM" id="SSF50729">
    <property type="entry name" value="PH domain-like"/>
    <property type="match status" value="1"/>
</dbReference>
<protein>
    <recommendedName>
        <fullName evidence="2">PH domain-containing protein</fullName>
    </recommendedName>
</protein>
<dbReference type="Gene3D" id="2.30.29.30">
    <property type="entry name" value="Pleckstrin-homology domain (PH domain)/Phosphotyrosine-binding domain (PTB)"/>
    <property type="match status" value="1"/>
</dbReference>
<dbReference type="EMBL" id="HBEL01012262">
    <property type="protein sequence ID" value="CAD8409753.1"/>
    <property type="molecule type" value="Transcribed_RNA"/>
</dbReference>
<dbReference type="InterPro" id="IPR011993">
    <property type="entry name" value="PH-like_dom_sf"/>
</dbReference>
<evidence type="ECO:0008006" key="2">
    <source>
        <dbReference type="Google" id="ProtNLM"/>
    </source>
</evidence>
<accession>A0A7S0C150</accession>
<reference evidence="1" key="1">
    <citation type="submission" date="2021-01" db="EMBL/GenBank/DDBJ databases">
        <authorList>
            <person name="Corre E."/>
            <person name="Pelletier E."/>
            <person name="Niang G."/>
            <person name="Scheremetjew M."/>
            <person name="Finn R."/>
            <person name="Kale V."/>
            <person name="Holt S."/>
            <person name="Cochrane G."/>
            <person name="Meng A."/>
            <person name="Brown T."/>
            <person name="Cohen L."/>
        </authorList>
    </citation>
    <scope>NUCLEOTIDE SEQUENCE</scope>
    <source>
        <strain evidence="1">CCAP1064/1</strain>
    </source>
</reference>
<sequence>MIYFCNSLVKLTFSVSSKDDSLRPCFVGQAIVDASYQLQRTFVSGVCQRHKVSLGSLIIDPKEFGNKPTFRGDGGSFEGAKKRGYITYEIHPYSNVESKCGVLEEILSAVLKSARKKWFAVLVDKQLLLFSHYNDSKPKVTIPLQIGTHIEWHKDVMIKISTLDQSWYLTTQCLKQRTAWFNKLTGFYREMLDKSVIEMRSTLNRAIN</sequence>
<organism evidence="1">
    <name type="scientific">Proboscia inermis</name>
    <dbReference type="NCBI Taxonomy" id="420281"/>
    <lineage>
        <taxon>Eukaryota</taxon>
        <taxon>Sar</taxon>
        <taxon>Stramenopiles</taxon>
        <taxon>Ochrophyta</taxon>
        <taxon>Bacillariophyta</taxon>
        <taxon>Coscinodiscophyceae</taxon>
        <taxon>Rhizosoleniophycidae</taxon>
        <taxon>Rhizosoleniales</taxon>
        <taxon>Rhizosoleniaceae</taxon>
        <taxon>Proboscia</taxon>
    </lineage>
</organism>
<proteinExistence type="predicted"/>
<dbReference type="AlphaFoldDB" id="A0A7S0C150"/>
<gene>
    <name evidence="1" type="ORF">PINE0816_LOCUS5876</name>
</gene>